<dbReference type="Proteomes" id="UP000244741">
    <property type="component" value="Segment"/>
</dbReference>
<gene>
    <name evidence="1" type="ORF">AhSzq1_119</name>
</gene>
<keyword evidence="2" id="KW-1185">Reference proteome</keyword>
<sequence>MAKIAGPLPMIYATIAANVYALTEAYNQLAAGDRLNRLEKINQVVGAETGVSISNLADIMVEATGYAVSFEGAMQKAAQASAYGFTSDQVSQFTLAARRASVALGVDLDDALNRIIRGVSKLEIELLDELGITVRLTEAYDKY</sequence>
<name>A0A2R4ALU3_9CAUD</name>
<accession>A0A2R4ALU3</accession>
<dbReference type="EMBL" id="MG676224">
    <property type="protein sequence ID" value="AVR76012.1"/>
    <property type="molecule type" value="Genomic_DNA"/>
</dbReference>
<evidence type="ECO:0000313" key="1">
    <source>
        <dbReference type="EMBL" id="AVR76012.1"/>
    </source>
</evidence>
<proteinExistence type="predicted"/>
<protein>
    <submittedName>
        <fullName evidence="1">Pore-forming tail tip protein pb2</fullName>
    </submittedName>
</protein>
<organism evidence="1 2">
    <name type="scientific">Aeromonas phage AhSzq-1</name>
    <dbReference type="NCBI Taxonomy" id="2138298"/>
    <lineage>
        <taxon>Viruses</taxon>
        <taxon>Duplodnaviria</taxon>
        <taxon>Heunggongvirae</taxon>
        <taxon>Uroviricota</taxon>
        <taxon>Caudoviricetes</taxon>
        <taxon>Demerecviridae</taxon>
        <taxon>Shenzhenvirus</taxon>
        <taxon>Shenzhenvirus AhSzq1</taxon>
    </lineage>
</organism>
<evidence type="ECO:0000313" key="2">
    <source>
        <dbReference type="Proteomes" id="UP000244741"/>
    </source>
</evidence>
<reference evidence="1 2" key="1">
    <citation type="submission" date="2017-12" db="EMBL/GenBank/DDBJ databases">
        <title>Genomic characterization of T5-related Aeromonas hydrophila phages AhSzq-1 and AhSzw-1 and proposal to be two new species.</title>
        <authorList>
            <person name="Chen L."/>
            <person name="Yuan S."/>
            <person name="Ma Y."/>
        </authorList>
    </citation>
    <scope>NUCLEOTIDE SEQUENCE [LARGE SCALE GENOMIC DNA]</scope>
    <source>
        <strain evidence="1">Seawater</strain>
    </source>
</reference>